<dbReference type="PANTHER" id="PTHR43585:SF2">
    <property type="entry name" value="ATP-GRASP ENZYME FSQD"/>
    <property type="match status" value="1"/>
</dbReference>
<dbReference type="PROSITE" id="PS50975">
    <property type="entry name" value="ATP_GRASP"/>
    <property type="match status" value="1"/>
</dbReference>
<gene>
    <name evidence="1" type="ORF">RY67_1518</name>
</gene>
<dbReference type="InterPro" id="IPR013815">
    <property type="entry name" value="ATP_grasp_subdomain_1"/>
</dbReference>
<proteinExistence type="predicted"/>
<dbReference type="InterPro" id="IPR052032">
    <property type="entry name" value="ATP-dep_AA_Ligase"/>
</dbReference>
<dbReference type="SUPFAM" id="SSF56059">
    <property type="entry name" value="Glutathione synthetase ATP-binding domain-like"/>
    <property type="match status" value="1"/>
</dbReference>
<evidence type="ECO:0000313" key="2">
    <source>
        <dbReference type="Proteomes" id="UP000067206"/>
    </source>
</evidence>
<accession>A0A0M4MF15</accession>
<reference evidence="1 2" key="1">
    <citation type="submission" date="2014-12" db="EMBL/GenBank/DDBJ databases">
        <title>Complete genome sequence of Bifidobacterium longum subsp. infantis BT1.</title>
        <authorList>
            <person name="Kim J.F."/>
            <person name="Kwak M.-J."/>
        </authorList>
    </citation>
    <scope>NUCLEOTIDE SEQUENCE [LARGE SCALE GENOMIC DNA]</scope>
    <source>
        <strain evidence="1 2">BT1</strain>
    </source>
</reference>
<dbReference type="EMBL" id="CP010411">
    <property type="protein sequence ID" value="ALE09537.1"/>
    <property type="molecule type" value="Genomic_DNA"/>
</dbReference>
<dbReference type="Gene3D" id="3.30.1490.20">
    <property type="entry name" value="ATP-grasp fold, A domain"/>
    <property type="match status" value="1"/>
</dbReference>
<dbReference type="Gene3D" id="3.40.50.20">
    <property type="match status" value="1"/>
</dbReference>
<protein>
    <submittedName>
        <fullName evidence="1">Nikkomycin biosynthesis protein, carboxylase</fullName>
    </submittedName>
</protein>
<dbReference type="PATRIC" id="fig|1682.24.peg.1480"/>
<dbReference type="Proteomes" id="UP000067206">
    <property type="component" value="Chromosome"/>
</dbReference>
<name>A0A0M4MF15_BIFLI</name>
<dbReference type="AlphaFoldDB" id="A0A0M4MF15"/>
<dbReference type="GO" id="GO:0005524">
    <property type="term" value="F:ATP binding"/>
    <property type="evidence" value="ECO:0007669"/>
    <property type="project" value="UniProtKB-UniRule"/>
</dbReference>
<dbReference type="PANTHER" id="PTHR43585">
    <property type="entry name" value="FUMIPYRROLE BIOSYNTHESIS PROTEIN C"/>
    <property type="match status" value="1"/>
</dbReference>
<dbReference type="Gene3D" id="3.30.470.20">
    <property type="entry name" value="ATP-grasp fold, B domain"/>
    <property type="match status" value="1"/>
</dbReference>
<dbReference type="InterPro" id="IPR011761">
    <property type="entry name" value="ATP-grasp"/>
</dbReference>
<sequence>MHVCMINRVPWVRASVTSWLEHSEMEDTDVVLISRYDIPDSEKRGLSKFVYFESYDDDLALEKLVIELHGERPFDRIIALSELDILRAAKLRSLLDIPGQSYFSAFLYRDKIAMKEWASLAGISVPSFTVAFDQEDIYSFVARHGFPIIIKPKNEYGSKNVSLISYKGELQSFCRVLDFNDGLDVESFIQGNLYHVDGIISNGRLVFTSVSMYLNSSGKSTTLFNEDIKPQFPLSTVADLQISPFSTPFKVLTNETRKLLADPKFDNGSIHAEWILDESMKPYFIEIASRTGGLLISDAIQRKYGFIMNEESFRVQLGLPFCASCVTDKLYGYLSILPKRGRIDKYDINTIANNSNVISFSTSYKSGDYIDAQSESTDNIGLLLFEIDQRKTLLEQVEYWTLFLNSKIHVLSD</sequence>
<organism evidence="1 2">
    <name type="scientific">Bifidobacterium longum subsp. infantis</name>
    <dbReference type="NCBI Taxonomy" id="1682"/>
    <lineage>
        <taxon>Bacteria</taxon>
        <taxon>Bacillati</taxon>
        <taxon>Actinomycetota</taxon>
        <taxon>Actinomycetes</taxon>
        <taxon>Bifidobacteriales</taxon>
        <taxon>Bifidobacteriaceae</taxon>
        <taxon>Bifidobacterium</taxon>
    </lineage>
</organism>
<evidence type="ECO:0000313" key="1">
    <source>
        <dbReference type="EMBL" id="ALE09537.1"/>
    </source>
</evidence>
<dbReference type="GO" id="GO:0046872">
    <property type="term" value="F:metal ion binding"/>
    <property type="evidence" value="ECO:0007669"/>
    <property type="project" value="InterPro"/>
</dbReference>